<dbReference type="SUPFAM" id="SSF50405">
    <property type="entry name" value="Actin-crosslinking proteins"/>
    <property type="match status" value="1"/>
</dbReference>
<dbReference type="Pfam" id="PF22932">
    <property type="entry name" value="Ubiq_DUF_assoc"/>
    <property type="match status" value="1"/>
</dbReference>
<gene>
    <name evidence="5" type="ORF">TanjilG_15880</name>
</gene>
<sequence length="560" mass="62444">MQTPGMDFFYHAKAVRLRGHHVKYLMAEDDEESVTQNRNGSSKNARWTLEYVPHNNNIIRLKSCYGKYLTASNHPFLLGMTGHKVLQTLPHTLDSSVEWEPIKDGTHVKLRTCHGNFLRANGGLPPWRNSITHDIPHRTATQDWVLWDVDVVEINVNSPIQELPSAPPLPEHDSNGFQSSVPSSPVGHDKSPSFFRQQPNDLKADTLPKMEGRTIYYHVAEESGEVSDEGMPRYSIIYNGNGVEELTHKFEEETGLEGIIVCSQSPLNGKLYPLRLQLPPHNVTMNVVLVLPFSKVAPSLLTQRGAFSSSDRYLELDAVADEPERLLLSKEKPIKFTLWVLFWATLSLAWFSVTKDANAAVDSIKASSFGLNIANSLRKLGWPDGVVVFSLATLPVLELRGAIPVGYWLKLNPLALTVLSIIGNMVPVPFIILYLKRFASFLAARNTFVSRFLDMLFENAKKKAGPVEEFQWLGLMLFVAVPFPGTGAWTGAIVASILDMPFWSAVSANFVGVVFAGLLVNLLVNLGMKYAIITGIILFFVSTFMWSILKNIKRSLRASN</sequence>
<evidence type="ECO:0000313" key="6">
    <source>
        <dbReference type="Proteomes" id="UP000188354"/>
    </source>
</evidence>
<dbReference type="InterPro" id="IPR009577">
    <property type="entry name" value="Sm_multidrug_ex"/>
</dbReference>
<dbReference type="Gene3D" id="2.80.10.50">
    <property type="match status" value="1"/>
</dbReference>
<protein>
    <submittedName>
        <fullName evidence="5">Uncharacterized protein</fullName>
    </submittedName>
</protein>
<dbReference type="EMBL" id="CM007366">
    <property type="protein sequence ID" value="OIW10508.1"/>
    <property type="molecule type" value="Genomic_DNA"/>
</dbReference>
<dbReference type="Gramene" id="OIW10508">
    <property type="protein sequence ID" value="OIW10508"/>
    <property type="gene ID" value="TanjilG_15880"/>
</dbReference>
<feature type="transmembrane region" description="Helical" evidence="2">
    <location>
        <begin position="414"/>
        <end position="435"/>
    </location>
</feature>
<dbReference type="InterPro" id="IPR008999">
    <property type="entry name" value="Actin-crosslinking"/>
</dbReference>
<evidence type="ECO:0000259" key="4">
    <source>
        <dbReference type="Pfam" id="PF22932"/>
    </source>
</evidence>
<feature type="domain" description="DUF569" evidence="3">
    <location>
        <begin position="6"/>
        <end position="147"/>
    </location>
</feature>
<dbReference type="AlphaFoldDB" id="A0A4P1RH92"/>
<feature type="region of interest" description="Disordered" evidence="1">
    <location>
        <begin position="162"/>
        <end position="200"/>
    </location>
</feature>
<dbReference type="InterPro" id="IPR054726">
    <property type="entry name" value="Ubiq_DUF569-assoc"/>
</dbReference>
<accession>A0A4P1RH92</accession>
<dbReference type="CDD" id="cd23340">
    <property type="entry name" value="beta-trefoil_FSCN_ACP-like"/>
    <property type="match status" value="1"/>
</dbReference>
<name>A0A4P1RH92_LUPAN</name>
<reference evidence="5 6" key="1">
    <citation type="journal article" date="2017" name="Plant Biotechnol. J.">
        <title>A comprehensive draft genome sequence for lupin (Lupinus angustifolius), an emerging health food: insights into plant-microbe interactions and legume evolution.</title>
        <authorList>
            <person name="Hane J.K."/>
            <person name="Ming Y."/>
            <person name="Kamphuis L.G."/>
            <person name="Nelson M.N."/>
            <person name="Garg G."/>
            <person name="Atkins C.A."/>
            <person name="Bayer P.E."/>
            <person name="Bravo A."/>
            <person name="Bringans S."/>
            <person name="Cannon S."/>
            <person name="Edwards D."/>
            <person name="Foley R."/>
            <person name="Gao L.L."/>
            <person name="Harrison M.J."/>
            <person name="Huang W."/>
            <person name="Hurgobin B."/>
            <person name="Li S."/>
            <person name="Liu C.W."/>
            <person name="McGrath A."/>
            <person name="Morahan G."/>
            <person name="Murray J."/>
            <person name="Weller J."/>
            <person name="Jian J."/>
            <person name="Singh K.B."/>
        </authorList>
    </citation>
    <scope>NUCLEOTIDE SEQUENCE [LARGE SCALE GENOMIC DNA]</scope>
    <source>
        <strain evidence="6">cv. Tanjil</strain>
        <tissue evidence="5">Whole plant</tissue>
    </source>
</reference>
<keyword evidence="6" id="KW-1185">Reference proteome</keyword>
<proteinExistence type="predicted"/>
<keyword evidence="2" id="KW-0812">Transmembrane</keyword>
<dbReference type="InterPro" id="IPR007679">
    <property type="entry name" value="DUF569"/>
</dbReference>
<evidence type="ECO:0000256" key="1">
    <source>
        <dbReference type="SAM" id="MobiDB-lite"/>
    </source>
</evidence>
<feature type="transmembrane region" description="Helical" evidence="2">
    <location>
        <begin position="472"/>
        <end position="495"/>
    </location>
</feature>
<dbReference type="FunFam" id="2.80.10.50:FF:000067">
    <property type="entry name" value="BnaC05g19630D protein"/>
    <property type="match status" value="1"/>
</dbReference>
<keyword evidence="2" id="KW-1133">Transmembrane helix</keyword>
<dbReference type="Pfam" id="PF06695">
    <property type="entry name" value="Sm_multidrug_ex"/>
    <property type="match status" value="1"/>
</dbReference>
<feature type="transmembrane region" description="Helical" evidence="2">
    <location>
        <begin position="386"/>
        <end position="407"/>
    </location>
</feature>
<dbReference type="PANTHER" id="PTHR36007:SF2">
    <property type="entry name" value="TRANSPORT PROTEIN-RELATED"/>
    <property type="match status" value="1"/>
</dbReference>
<organism evidence="5 6">
    <name type="scientific">Lupinus angustifolius</name>
    <name type="common">Narrow-leaved blue lupine</name>
    <dbReference type="NCBI Taxonomy" id="3871"/>
    <lineage>
        <taxon>Eukaryota</taxon>
        <taxon>Viridiplantae</taxon>
        <taxon>Streptophyta</taxon>
        <taxon>Embryophyta</taxon>
        <taxon>Tracheophyta</taxon>
        <taxon>Spermatophyta</taxon>
        <taxon>Magnoliopsida</taxon>
        <taxon>eudicotyledons</taxon>
        <taxon>Gunneridae</taxon>
        <taxon>Pentapetalae</taxon>
        <taxon>rosids</taxon>
        <taxon>fabids</taxon>
        <taxon>Fabales</taxon>
        <taxon>Fabaceae</taxon>
        <taxon>Papilionoideae</taxon>
        <taxon>50 kb inversion clade</taxon>
        <taxon>genistoids sensu lato</taxon>
        <taxon>core genistoids</taxon>
        <taxon>Genisteae</taxon>
        <taxon>Lupinus</taxon>
    </lineage>
</organism>
<keyword evidence="2" id="KW-0472">Membrane</keyword>
<dbReference type="PANTHER" id="PTHR36007">
    <property type="entry name" value="TRANSPORT PROTEIN-RELATED"/>
    <property type="match status" value="1"/>
</dbReference>
<feature type="domain" description="DUF569" evidence="4">
    <location>
        <begin position="212"/>
        <end position="289"/>
    </location>
</feature>
<feature type="transmembrane region" description="Helical" evidence="2">
    <location>
        <begin position="336"/>
        <end position="353"/>
    </location>
</feature>
<feature type="transmembrane region" description="Helical" evidence="2">
    <location>
        <begin position="530"/>
        <end position="549"/>
    </location>
</feature>
<dbReference type="Pfam" id="PF04601">
    <property type="entry name" value="DUF569"/>
    <property type="match status" value="1"/>
</dbReference>
<feature type="transmembrane region" description="Helical" evidence="2">
    <location>
        <begin position="502"/>
        <end position="524"/>
    </location>
</feature>
<evidence type="ECO:0000256" key="2">
    <source>
        <dbReference type="SAM" id="Phobius"/>
    </source>
</evidence>
<dbReference type="Proteomes" id="UP000188354">
    <property type="component" value="Chromosome LG06"/>
</dbReference>
<evidence type="ECO:0000259" key="3">
    <source>
        <dbReference type="Pfam" id="PF04601"/>
    </source>
</evidence>
<evidence type="ECO:0000313" key="5">
    <source>
        <dbReference type="EMBL" id="OIW10508.1"/>
    </source>
</evidence>
<dbReference type="GO" id="GO:0009507">
    <property type="term" value="C:chloroplast"/>
    <property type="evidence" value="ECO:0007669"/>
    <property type="project" value="TreeGrafter"/>
</dbReference>